<dbReference type="EMBL" id="JAJVDC020000012">
    <property type="protein sequence ID" value="KAL1635099.1"/>
    <property type="molecule type" value="Genomic_DNA"/>
</dbReference>
<evidence type="ECO:0000313" key="6">
    <source>
        <dbReference type="Proteomes" id="UP001521116"/>
    </source>
</evidence>
<keyword evidence="4" id="KW-0479">Metal-binding</keyword>
<keyword evidence="6" id="KW-1185">Reference proteome</keyword>
<dbReference type="EC" id="4.2.3.-" evidence="4"/>
<dbReference type="Gene3D" id="1.10.600.10">
    <property type="entry name" value="Farnesyl Diphosphate Synthase"/>
    <property type="match status" value="1"/>
</dbReference>
<keyword evidence="3 4" id="KW-0460">Magnesium</keyword>
<dbReference type="PANTHER" id="PTHR35201">
    <property type="entry name" value="TERPENE SYNTHASE"/>
    <property type="match status" value="1"/>
</dbReference>
<protein>
    <recommendedName>
        <fullName evidence="4">Terpene synthase</fullName>
        <ecNumber evidence="4">4.2.3.-</ecNumber>
    </recommendedName>
</protein>
<name>A0ABR3T6A1_9PEZI</name>
<evidence type="ECO:0000256" key="4">
    <source>
        <dbReference type="RuleBase" id="RU366034"/>
    </source>
</evidence>
<organism evidence="5 6">
    <name type="scientific">Neofusicoccum ribis</name>
    <dbReference type="NCBI Taxonomy" id="45134"/>
    <lineage>
        <taxon>Eukaryota</taxon>
        <taxon>Fungi</taxon>
        <taxon>Dikarya</taxon>
        <taxon>Ascomycota</taxon>
        <taxon>Pezizomycotina</taxon>
        <taxon>Dothideomycetes</taxon>
        <taxon>Dothideomycetes incertae sedis</taxon>
        <taxon>Botryosphaeriales</taxon>
        <taxon>Botryosphaeriaceae</taxon>
        <taxon>Neofusicoccum</taxon>
    </lineage>
</organism>
<reference evidence="5 6" key="1">
    <citation type="submission" date="2024-02" db="EMBL/GenBank/DDBJ databases">
        <title>De novo assembly and annotation of 12 fungi associated with fruit tree decline syndrome in Ontario, Canada.</title>
        <authorList>
            <person name="Sulman M."/>
            <person name="Ellouze W."/>
            <person name="Ilyukhin E."/>
        </authorList>
    </citation>
    <scope>NUCLEOTIDE SEQUENCE [LARGE SCALE GENOMIC DNA]</scope>
    <source>
        <strain evidence="5 6">M1-105</strain>
    </source>
</reference>
<evidence type="ECO:0000256" key="2">
    <source>
        <dbReference type="ARBA" id="ARBA00006333"/>
    </source>
</evidence>
<dbReference type="PANTHER" id="PTHR35201:SF4">
    <property type="entry name" value="BETA-PINACENE SYNTHASE-RELATED"/>
    <property type="match status" value="1"/>
</dbReference>
<comment type="similarity">
    <text evidence="2 4">Belongs to the terpene synthase family.</text>
</comment>
<proteinExistence type="inferred from homology"/>
<dbReference type="InterPro" id="IPR034686">
    <property type="entry name" value="Terpene_cyclase-like_2"/>
</dbReference>
<dbReference type="InterPro" id="IPR008949">
    <property type="entry name" value="Isoprenoid_synthase_dom_sf"/>
</dbReference>
<dbReference type="SFLD" id="SFLDG01020">
    <property type="entry name" value="Terpene_Cyclase_Like_2"/>
    <property type="match status" value="1"/>
</dbReference>
<evidence type="ECO:0000256" key="3">
    <source>
        <dbReference type="ARBA" id="ARBA00022842"/>
    </source>
</evidence>
<keyword evidence="4" id="KW-0456">Lyase</keyword>
<gene>
    <name evidence="5" type="ORF">SLS56_001851</name>
</gene>
<dbReference type="SFLD" id="SFLDS00005">
    <property type="entry name" value="Isoprenoid_Synthase_Type_I"/>
    <property type="match status" value="1"/>
</dbReference>
<evidence type="ECO:0000313" key="5">
    <source>
        <dbReference type="EMBL" id="KAL1635099.1"/>
    </source>
</evidence>
<accession>A0ABR3T6A1</accession>
<comment type="caution">
    <text evidence="5">The sequence shown here is derived from an EMBL/GenBank/DDBJ whole genome shotgun (WGS) entry which is preliminary data.</text>
</comment>
<dbReference type="Pfam" id="PF19086">
    <property type="entry name" value="Terpene_syn_C_2"/>
    <property type="match status" value="1"/>
</dbReference>
<comment type="cofactor">
    <cofactor evidence="1 4">
        <name>Mg(2+)</name>
        <dbReference type="ChEBI" id="CHEBI:18420"/>
    </cofactor>
</comment>
<dbReference type="Proteomes" id="UP001521116">
    <property type="component" value="Unassembled WGS sequence"/>
</dbReference>
<evidence type="ECO:0000256" key="1">
    <source>
        <dbReference type="ARBA" id="ARBA00001946"/>
    </source>
</evidence>
<sequence>MATLPDLFVTFIAPEPKVNPHYDEVKREVEEWMRENLWKGLSEKEIKKRCAADFCYFGAIMCPDIGKEEFRTVCDWIFWVFEFDDQFDEGELGKDQDKGRKEVAEMVSMLRDHGERNNSSVRPRPTARHFSSFLAENASKKFGHVVSSATANEVEQRPMPKKQAAADVSATPLQLLFQSIWKRVQESSPQAVRERYVKSNAHFCHSVAELHGEEFDDMVVMENIRRYLQVRAQNIGLYPLLALEEYAYGIDLPQEVLDHEAIQEIERLVAEILTLQNDILSYHREHSVGHSQNLISIFRRRMGLTQQQSYDKANELLHRCYRRWYMAHSEVPSWGERVDVQVQRYLQACLDVLKANVRWSFRSQRYFGADVDRVRETRQVVLVP</sequence>
<dbReference type="SUPFAM" id="SSF48576">
    <property type="entry name" value="Terpenoid synthases"/>
    <property type="match status" value="1"/>
</dbReference>